<comment type="caution">
    <text evidence="2">The sequence shown here is derived from an EMBL/GenBank/DDBJ whole genome shotgun (WGS) entry which is preliminary data.</text>
</comment>
<dbReference type="EMBL" id="BAER01000024">
    <property type="protein sequence ID" value="GAC31891.1"/>
    <property type="molecule type" value="Genomic_DNA"/>
</dbReference>
<feature type="transmembrane region" description="Helical" evidence="1">
    <location>
        <begin position="96"/>
        <end position="116"/>
    </location>
</feature>
<feature type="transmembrane region" description="Helical" evidence="1">
    <location>
        <begin position="170"/>
        <end position="196"/>
    </location>
</feature>
<reference evidence="3" key="1">
    <citation type="journal article" date="2014" name="Environ. Microbiol.">
        <title>Comparative genomics of the marine bacterial genus Glaciecola reveals the high degree of genomic diversity and genomic characteristic for cold adaptation.</title>
        <authorList>
            <person name="Qin Q.L."/>
            <person name="Xie B.B."/>
            <person name="Yu Y."/>
            <person name="Shu Y.L."/>
            <person name="Rong J.C."/>
            <person name="Zhang Y.J."/>
            <person name="Zhao D.L."/>
            <person name="Chen X.L."/>
            <person name="Zhang X.Y."/>
            <person name="Chen B."/>
            <person name="Zhou B.C."/>
            <person name="Zhang Y.Z."/>
        </authorList>
    </citation>
    <scope>NUCLEOTIDE SEQUENCE [LARGE SCALE GENOMIC DNA]</scope>
    <source>
        <strain evidence="3">LMG 21857</strain>
    </source>
</reference>
<dbReference type="OrthoDB" id="8536716at2"/>
<feature type="transmembrane region" description="Helical" evidence="1">
    <location>
        <begin position="217"/>
        <end position="236"/>
    </location>
</feature>
<keyword evidence="1" id="KW-0812">Transmembrane</keyword>
<dbReference type="Proteomes" id="UP000006322">
    <property type="component" value="Unassembled WGS sequence"/>
</dbReference>
<organism evidence="2 3">
    <name type="scientific">Paraglaciecola polaris LMG 21857</name>
    <dbReference type="NCBI Taxonomy" id="1129793"/>
    <lineage>
        <taxon>Bacteria</taxon>
        <taxon>Pseudomonadati</taxon>
        <taxon>Pseudomonadota</taxon>
        <taxon>Gammaproteobacteria</taxon>
        <taxon>Alteromonadales</taxon>
        <taxon>Alteromonadaceae</taxon>
        <taxon>Paraglaciecola</taxon>
    </lineage>
</organism>
<keyword evidence="1" id="KW-0472">Membrane</keyword>
<evidence type="ECO:0000313" key="2">
    <source>
        <dbReference type="EMBL" id="GAC31891.1"/>
    </source>
</evidence>
<gene>
    <name evidence="2" type="ORF">GPLA_0975</name>
</gene>
<name>K6Z6T6_9ALTE</name>
<proteinExistence type="predicted"/>
<evidence type="ECO:0000313" key="3">
    <source>
        <dbReference type="Proteomes" id="UP000006322"/>
    </source>
</evidence>
<dbReference type="STRING" id="1129793.GPLA_0975"/>
<dbReference type="Pfam" id="PF11750">
    <property type="entry name" value="DUF3307"/>
    <property type="match status" value="1"/>
</dbReference>
<accession>K6Z6T6</accession>
<evidence type="ECO:0008006" key="4">
    <source>
        <dbReference type="Google" id="ProtNLM"/>
    </source>
</evidence>
<keyword evidence="3" id="KW-1185">Reference proteome</keyword>
<dbReference type="InterPro" id="IPR021737">
    <property type="entry name" value="Phage_phiKZ_Orf197"/>
</dbReference>
<evidence type="ECO:0000256" key="1">
    <source>
        <dbReference type="SAM" id="Phobius"/>
    </source>
</evidence>
<protein>
    <recommendedName>
        <fullName evidence="4">DUF3307 domain-containing protein</fullName>
    </recommendedName>
</protein>
<sequence>MTLLLLMVLAHVIADFYIQKDTWVTCRKDNHYASWGLCKHVLTHVFLLIAALWISGQLNGSGWIAIVLIGFTHMLIDIWKSYKNDGLYYFLLDQSFHLLVIVVAWLVLSGSTFAEIKAQLLWVLQIKYLAIACVYVIACRPASIAISIALSNYTTQLADKQTGLASAGRWIGYLERCLIISFIIIGQFAGVGFLLAAKTIFRFGDLTKEKDMKLTEYMMLGTLLSFSCALLLGWWVNKSFLSL</sequence>
<keyword evidence="1" id="KW-1133">Transmembrane helix</keyword>
<dbReference type="RefSeq" id="WP_007103695.1">
    <property type="nucleotide sequence ID" value="NZ_BAER01000024.1"/>
</dbReference>
<feature type="transmembrane region" description="Helical" evidence="1">
    <location>
        <begin position="128"/>
        <end position="150"/>
    </location>
</feature>
<dbReference type="AlphaFoldDB" id="K6Z6T6"/>
<feature type="transmembrane region" description="Helical" evidence="1">
    <location>
        <begin position="60"/>
        <end position="76"/>
    </location>
</feature>
<feature type="transmembrane region" description="Helical" evidence="1">
    <location>
        <begin position="33"/>
        <end position="53"/>
    </location>
</feature>